<feature type="chain" id="PRO_5046948983" description="Lipoprotein" evidence="1">
    <location>
        <begin position="23"/>
        <end position="239"/>
    </location>
</feature>
<sequence>MKKLIFILSLFALVSCKSTNQASVTPAEYQNRYGNVVLTEIVIPDQLVNRPEVAEYYKENVTKLLNSKGIKVHDSNIYLTTRKEVVDEFGGYIDTFTGEVDQAKRTQIELETLARLKSNHGIESVLYYEIRQRKANFGGYRAEWDGQTEPYELNNSDVTNFLSSLVMTTTGTTSALSLIVFIEDMSASHLYTGAGGIQLTSKLNGENEFVSVPINDLFTDENIMSFSINEAFKGILNEK</sequence>
<evidence type="ECO:0000313" key="2">
    <source>
        <dbReference type="EMBL" id="MFC3139615.1"/>
    </source>
</evidence>
<keyword evidence="1" id="KW-0732">Signal</keyword>
<evidence type="ECO:0008006" key="4">
    <source>
        <dbReference type="Google" id="ProtNLM"/>
    </source>
</evidence>
<feature type="signal peptide" evidence="1">
    <location>
        <begin position="1"/>
        <end position="22"/>
    </location>
</feature>
<name>A0ABV7GHY2_9GAMM</name>
<evidence type="ECO:0000313" key="3">
    <source>
        <dbReference type="Proteomes" id="UP001595621"/>
    </source>
</evidence>
<dbReference type="RefSeq" id="WP_248936130.1">
    <property type="nucleotide sequence ID" value="NZ_JAKILF010000004.1"/>
</dbReference>
<keyword evidence="3" id="KW-1185">Reference proteome</keyword>
<evidence type="ECO:0000256" key="1">
    <source>
        <dbReference type="SAM" id="SignalP"/>
    </source>
</evidence>
<accession>A0ABV7GHY2</accession>
<dbReference type="PROSITE" id="PS51257">
    <property type="entry name" value="PROKAR_LIPOPROTEIN"/>
    <property type="match status" value="1"/>
</dbReference>
<proteinExistence type="predicted"/>
<dbReference type="Proteomes" id="UP001595621">
    <property type="component" value="Unassembled WGS sequence"/>
</dbReference>
<reference evidence="3" key="1">
    <citation type="journal article" date="2019" name="Int. J. Syst. Evol. Microbiol.">
        <title>The Global Catalogue of Microorganisms (GCM) 10K type strain sequencing project: providing services to taxonomists for standard genome sequencing and annotation.</title>
        <authorList>
            <consortium name="The Broad Institute Genomics Platform"/>
            <consortium name="The Broad Institute Genome Sequencing Center for Infectious Disease"/>
            <person name="Wu L."/>
            <person name="Ma J."/>
        </authorList>
    </citation>
    <scope>NUCLEOTIDE SEQUENCE [LARGE SCALE GENOMIC DNA]</scope>
    <source>
        <strain evidence="3">KCTC 52277</strain>
    </source>
</reference>
<dbReference type="EMBL" id="JBHRTD010000017">
    <property type="protein sequence ID" value="MFC3139615.1"/>
    <property type="molecule type" value="Genomic_DNA"/>
</dbReference>
<gene>
    <name evidence="2" type="ORF">ACFOE0_15705</name>
</gene>
<protein>
    <recommendedName>
        <fullName evidence="4">Lipoprotein</fullName>
    </recommendedName>
</protein>
<comment type="caution">
    <text evidence="2">The sequence shown here is derived from an EMBL/GenBank/DDBJ whole genome shotgun (WGS) entry which is preliminary data.</text>
</comment>
<organism evidence="2 3">
    <name type="scientific">Shewanella submarina</name>
    <dbReference type="NCBI Taxonomy" id="2016376"/>
    <lineage>
        <taxon>Bacteria</taxon>
        <taxon>Pseudomonadati</taxon>
        <taxon>Pseudomonadota</taxon>
        <taxon>Gammaproteobacteria</taxon>
        <taxon>Alteromonadales</taxon>
        <taxon>Shewanellaceae</taxon>
        <taxon>Shewanella</taxon>
    </lineage>
</organism>